<dbReference type="PANTHER" id="PTHR40069">
    <property type="entry name" value="YWBE PROTEIN"/>
    <property type="match status" value="1"/>
</dbReference>
<accession>A0A4S9M1J3</accession>
<dbReference type="NCBIfam" id="TIGR03833">
    <property type="entry name" value="YwbE family protein"/>
    <property type="match status" value="1"/>
</dbReference>
<proteinExistence type="predicted"/>
<dbReference type="Proteomes" id="UP000306584">
    <property type="component" value="Unassembled WGS sequence"/>
</dbReference>
<evidence type="ECO:0000313" key="2">
    <source>
        <dbReference type="EMBL" id="THY36277.1"/>
    </source>
</evidence>
<dbReference type="PANTHER" id="PTHR40069:SF1">
    <property type="entry name" value="YWBE PROTEIN"/>
    <property type="match status" value="1"/>
</dbReference>
<name>A0A4S9M1J3_AURPU</name>
<reference evidence="2 3" key="1">
    <citation type="submission" date="2018-10" db="EMBL/GenBank/DDBJ databases">
        <title>Fifty Aureobasidium pullulans genomes reveal a recombining polyextremotolerant generalist.</title>
        <authorList>
            <person name="Gostincar C."/>
            <person name="Turk M."/>
            <person name="Zajc J."/>
            <person name="Gunde-Cimerman N."/>
        </authorList>
    </citation>
    <scope>NUCLEOTIDE SEQUENCE [LARGE SCALE GENOMIC DNA]</scope>
    <source>
        <strain evidence="2 3">EXF-6604</strain>
    </source>
</reference>
<organism evidence="2 3">
    <name type="scientific">Aureobasidium pullulans</name>
    <name type="common">Black yeast</name>
    <name type="synonym">Pullularia pullulans</name>
    <dbReference type="NCBI Taxonomy" id="5580"/>
    <lineage>
        <taxon>Eukaryota</taxon>
        <taxon>Fungi</taxon>
        <taxon>Dikarya</taxon>
        <taxon>Ascomycota</taxon>
        <taxon>Pezizomycotina</taxon>
        <taxon>Dothideomycetes</taxon>
        <taxon>Dothideomycetidae</taxon>
        <taxon>Dothideales</taxon>
        <taxon>Saccotheciaceae</taxon>
        <taxon>Aureobasidium</taxon>
    </lineage>
</organism>
<dbReference type="Pfam" id="PF09962">
    <property type="entry name" value="DUF2196"/>
    <property type="match status" value="1"/>
</dbReference>
<protein>
    <recommendedName>
        <fullName evidence="4">UBZ4-type domain-containing protein</fullName>
    </recommendedName>
</protein>
<gene>
    <name evidence="2" type="ORF">D6D01_00558</name>
</gene>
<feature type="region of interest" description="Disordered" evidence="1">
    <location>
        <begin position="65"/>
        <end position="114"/>
    </location>
</feature>
<feature type="region of interest" description="Disordered" evidence="1">
    <location>
        <begin position="130"/>
        <end position="154"/>
    </location>
</feature>
<comment type="caution">
    <text evidence="2">The sequence shown here is derived from an EMBL/GenBank/DDBJ whole genome shotgun (WGS) entry which is preliminary data.</text>
</comment>
<dbReference type="EMBL" id="QZBD01000008">
    <property type="protein sequence ID" value="THY36277.1"/>
    <property type="molecule type" value="Genomic_DNA"/>
</dbReference>
<evidence type="ECO:0008006" key="4">
    <source>
        <dbReference type="Google" id="ProtNLM"/>
    </source>
</evidence>
<evidence type="ECO:0000256" key="1">
    <source>
        <dbReference type="SAM" id="MobiDB-lite"/>
    </source>
</evidence>
<feature type="compositionally biased region" description="Polar residues" evidence="1">
    <location>
        <begin position="74"/>
        <end position="88"/>
    </location>
</feature>
<dbReference type="AlphaFoldDB" id="A0A4S9M1J3"/>
<dbReference type="InterPro" id="IPR019240">
    <property type="entry name" value="DUF2196"/>
</dbReference>
<feature type="compositionally biased region" description="Basic and acidic residues" evidence="1">
    <location>
        <begin position="92"/>
        <end position="111"/>
    </location>
</feature>
<sequence length="181" mass="19538">MPVPNISQVVPGAAVSIVLKADQPTGRQVQGTVQNVLTSGNHPRGIKVRLSDGRVGRVQRMHTGDIPAQEAAQEASTIPSSVSNSGLRNTRPPRERDNRRSKFQSRDIRLDEDGEAPAEEIDLFAYVKPAKQKKKGGAKVQEPVEEEEPAVETVTTATCPVCGNFEGDETAVAHHVESHFG</sequence>
<evidence type="ECO:0000313" key="3">
    <source>
        <dbReference type="Proteomes" id="UP000306584"/>
    </source>
</evidence>